<accession>A0AC61MTI3</accession>
<protein>
    <submittedName>
        <fullName evidence="1">Endonuclease MutS2</fullName>
    </submittedName>
</protein>
<sequence>MNNKAIKILEYNTIINKLVNYTKSNLGKKISKKLEPISDFEEIEEKLKETEEATSLIFAFGNPSIYEINDFILPLKHVEKGGSLGTRELLDASALLRSVNEIKRYLPNTIENENKYPIVSAIVSSLTEYNNIEKEISNAIISENEISDNASSELKRIRREILNKSNSIREKLNSILKSQNSQNLLQDSFVTIRDGRYVIPVKSENRNLIKGIVHDQSSSGATSFIEPMAVVEINNDIRILEAKEEEEIKKILRELSLKLFEIKDDLIINQKYLSRLDFIFAKGNLAIEYNCSRPIINKKGIVDLKKARHPLLDKNKVVPIDINFGRDYNTLVITGPNTGGKTVTLKTVGLLTLMAQSGLLIPCKENSEIAVFDEIYADIGDEQSIEQSLSTFSSHMTNIVEIMNNLKYNSLVLFDELGAGTDPTEGAALAIAILEKLLHKNIRTIATTHYSQLKLFALNTEGVKNGSVEFDVNTLSPTYRLTIGLPGKSNAFEISKRLGLSESIINEARKLISEENQNFEDILSKIEYDRREIEESKERQRKLEEEVTLLKTKLNEEIDKTKLSRTKIIDDAKEKAYSIIQEAKDSSSELIKKLKYLQSSSEENIAHQATKIEQNFNKKLKKNISNKGLLGTVDKEEKRDITIGDEVEVLGMNDVGQVISKPNRKGEVQVQIGIIKLNANVNNLKLVESTDEKKAKTNIKNIIKSKANKNISSELDLRGYNIEEAIYEIEKFIDDAYIVGIKEIRLIHGKGTGVLRQGVQNYLKKNKYVKSYRIGSYSEGGTGVTVVEIK</sequence>
<organism evidence="1 2">
    <name type="scientific">Miniphocaeibacter halophilus</name>
    <dbReference type="NCBI Taxonomy" id="2931922"/>
    <lineage>
        <taxon>Bacteria</taxon>
        <taxon>Bacillati</taxon>
        <taxon>Bacillota</taxon>
        <taxon>Tissierellia</taxon>
        <taxon>Tissierellales</taxon>
        <taxon>Peptoniphilaceae</taxon>
        <taxon>Miniphocaeibacter</taxon>
    </lineage>
</organism>
<name>A0AC61MTI3_9FIRM</name>
<keyword evidence="1" id="KW-0540">Nuclease</keyword>
<evidence type="ECO:0000313" key="2">
    <source>
        <dbReference type="Proteomes" id="UP000595814"/>
    </source>
</evidence>
<dbReference type="Proteomes" id="UP000595814">
    <property type="component" value="Chromosome"/>
</dbReference>
<gene>
    <name evidence="1" type="ORF">JFY71_09530</name>
</gene>
<reference evidence="1 2" key="1">
    <citation type="journal article" date="2022" name="Int. J. Syst. Evol. Microbiol.">
        <title>Miniphocaeibacter halophilus sp. nov., an ammonium-tolerant acetate-producing bacterium isolated from a biogas system.</title>
        <authorList>
            <person name="Schnurer A."/>
            <person name="Singh A."/>
            <person name="Bi S."/>
            <person name="Qiao W."/>
            <person name="Westerholm M."/>
        </authorList>
    </citation>
    <scope>NUCLEOTIDE SEQUENCE [LARGE SCALE GENOMIC DNA]</scope>
    <source>
        <strain evidence="1 2">AMB_01</strain>
    </source>
</reference>
<evidence type="ECO:0000313" key="1">
    <source>
        <dbReference type="EMBL" id="QQK07526.1"/>
    </source>
</evidence>
<proteinExistence type="predicted"/>
<dbReference type="EMBL" id="CP066744">
    <property type="protein sequence ID" value="QQK07526.1"/>
    <property type="molecule type" value="Genomic_DNA"/>
</dbReference>
<keyword evidence="1" id="KW-0378">Hydrolase</keyword>
<keyword evidence="1" id="KW-0255">Endonuclease</keyword>
<keyword evidence="2" id="KW-1185">Reference proteome</keyword>